<dbReference type="EMBL" id="VFPA01000002">
    <property type="protein sequence ID" value="TQM11442.1"/>
    <property type="molecule type" value="Genomic_DNA"/>
</dbReference>
<sequence>MSRPPSGATSPTKLRKVIAASMAGTVAEWYEFLLYSAASALVFGALFFPDTDNPLDGVINALLIYAVGFVARPLGGMVFGYFGDRYGRKKLRPDRGLPAGRRRHLDGRGVLRPGDERNLPGEHRPRRRRPRTGRRPGPLTPG</sequence>
<keyword evidence="5" id="KW-0472">Membrane</keyword>
<gene>
    <name evidence="6" type="ORF">FB558_4005</name>
</gene>
<evidence type="ECO:0000313" key="6">
    <source>
        <dbReference type="EMBL" id="TQM11442.1"/>
    </source>
</evidence>
<comment type="subcellular location">
    <subcellularLocation>
        <location evidence="1">Cell membrane</location>
        <topology evidence="1">Multi-pass membrane protein</topology>
    </subcellularLocation>
</comment>
<evidence type="ECO:0000256" key="5">
    <source>
        <dbReference type="SAM" id="Phobius"/>
    </source>
</evidence>
<proteinExistence type="predicted"/>
<comment type="caution">
    <text evidence="6">The sequence shown here is derived from an EMBL/GenBank/DDBJ whole genome shotgun (WGS) entry which is preliminary data.</text>
</comment>
<reference evidence="6 7" key="1">
    <citation type="submission" date="2019-06" db="EMBL/GenBank/DDBJ databases">
        <title>Sequencing the genomes of 1000 actinobacteria strains.</title>
        <authorList>
            <person name="Klenk H.-P."/>
        </authorList>
    </citation>
    <scope>NUCLEOTIDE SEQUENCE [LARGE SCALE GENOMIC DNA]</scope>
    <source>
        <strain evidence="6 7">DSM 45301</strain>
    </source>
</reference>
<evidence type="ECO:0000313" key="7">
    <source>
        <dbReference type="Proteomes" id="UP000315677"/>
    </source>
</evidence>
<dbReference type="PANTHER" id="PTHR43045:SF1">
    <property type="entry name" value="SHIKIMATE TRANSPORTER"/>
    <property type="match status" value="1"/>
</dbReference>
<dbReference type="Proteomes" id="UP000315677">
    <property type="component" value="Unassembled WGS sequence"/>
</dbReference>
<dbReference type="InterPro" id="IPR036259">
    <property type="entry name" value="MFS_trans_sf"/>
</dbReference>
<dbReference type="AlphaFoldDB" id="A0A543DQ19"/>
<evidence type="ECO:0000256" key="3">
    <source>
        <dbReference type="ARBA" id="ARBA00022475"/>
    </source>
</evidence>
<evidence type="ECO:0000256" key="1">
    <source>
        <dbReference type="ARBA" id="ARBA00004651"/>
    </source>
</evidence>
<evidence type="ECO:0000256" key="2">
    <source>
        <dbReference type="ARBA" id="ARBA00022448"/>
    </source>
</evidence>
<keyword evidence="7" id="KW-1185">Reference proteome</keyword>
<name>A0A543DQ19_9PSEU</name>
<keyword evidence="5" id="KW-1133">Transmembrane helix</keyword>
<protein>
    <recommendedName>
        <fullName evidence="8">Sugar transport protein</fullName>
    </recommendedName>
</protein>
<feature type="compositionally biased region" description="Basic residues" evidence="4">
    <location>
        <begin position="124"/>
        <end position="134"/>
    </location>
</feature>
<feature type="compositionally biased region" description="Basic and acidic residues" evidence="4">
    <location>
        <begin position="106"/>
        <end position="123"/>
    </location>
</feature>
<keyword evidence="5" id="KW-0812">Transmembrane</keyword>
<keyword evidence="2" id="KW-0813">Transport</keyword>
<dbReference type="SUPFAM" id="SSF103473">
    <property type="entry name" value="MFS general substrate transporter"/>
    <property type="match status" value="1"/>
</dbReference>
<feature type="transmembrane region" description="Helical" evidence="5">
    <location>
        <begin position="32"/>
        <end position="49"/>
    </location>
</feature>
<evidence type="ECO:0008006" key="8">
    <source>
        <dbReference type="Google" id="ProtNLM"/>
    </source>
</evidence>
<accession>A0A543DQ19</accession>
<feature type="region of interest" description="Disordered" evidence="4">
    <location>
        <begin position="86"/>
        <end position="142"/>
    </location>
</feature>
<organism evidence="6 7">
    <name type="scientific">Pseudonocardia kunmingensis</name>
    <dbReference type="NCBI Taxonomy" id="630975"/>
    <lineage>
        <taxon>Bacteria</taxon>
        <taxon>Bacillati</taxon>
        <taxon>Actinomycetota</taxon>
        <taxon>Actinomycetes</taxon>
        <taxon>Pseudonocardiales</taxon>
        <taxon>Pseudonocardiaceae</taxon>
        <taxon>Pseudonocardia</taxon>
    </lineage>
</organism>
<feature type="transmembrane region" description="Helical" evidence="5">
    <location>
        <begin position="61"/>
        <end position="82"/>
    </location>
</feature>
<keyword evidence="3" id="KW-1003">Cell membrane</keyword>
<dbReference type="GO" id="GO:0005886">
    <property type="term" value="C:plasma membrane"/>
    <property type="evidence" value="ECO:0007669"/>
    <property type="project" value="UniProtKB-SubCell"/>
</dbReference>
<dbReference type="PANTHER" id="PTHR43045">
    <property type="entry name" value="SHIKIMATE TRANSPORTER"/>
    <property type="match status" value="1"/>
</dbReference>
<dbReference type="Gene3D" id="1.20.1250.20">
    <property type="entry name" value="MFS general substrate transporter like domains"/>
    <property type="match status" value="1"/>
</dbReference>
<evidence type="ECO:0000256" key="4">
    <source>
        <dbReference type="SAM" id="MobiDB-lite"/>
    </source>
</evidence>